<evidence type="ECO:0000256" key="1">
    <source>
        <dbReference type="SAM" id="MobiDB-lite"/>
    </source>
</evidence>
<dbReference type="OrthoDB" id="4524565at2"/>
<dbReference type="EMBL" id="CP032568">
    <property type="protein sequence ID" value="AYF75230.1"/>
    <property type="molecule type" value="Genomic_DNA"/>
</dbReference>
<dbReference type="KEGG" id="nyu:D7D52_16675"/>
<dbReference type="AlphaFoldDB" id="A0A386ZCA0"/>
<organism evidence="3 4">
    <name type="scientific">Nocardia yunnanensis</name>
    <dbReference type="NCBI Taxonomy" id="2382165"/>
    <lineage>
        <taxon>Bacteria</taxon>
        <taxon>Bacillati</taxon>
        <taxon>Actinomycetota</taxon>
        <taxon>Actinomycetes</taxon>
        <taxon>Mycobacteriales</taxon>
        <taxon>Nocardiaceae</taxon>
        <taxon>Nocardia</taxon>
    </lineage>
</organism>
<dbReference type="Proteomes" id="UP000267164">
    <property type="component" value="Chromosome"/>
</dbReference>
<evidence type="ECO:0000313" key="3">
    <source>
        <dbReference type="EMBL" id="AYF75230.1"/>
    </source>
</evidence>
<feature type="compositionally biased region" description="Low complexity" evidence="1">
    <location>
        <begin position="1"/>
        <end position="11"/>
    </location>
</feature>
<gene>
    <name evidence="3" type="ORF">D7D52_16675</name>
</gene>
<sequence>MADQPSDASPEAGPPPAPLTIPTSPGLDSPPSSETPRGAEGETPASEPRPKRRLWVWFAILAVVIIAAAASLFGWVLTRPDPIAFPTGACVDAPVQPVVYGCDDSKSTYRIVGREDVAQPLDSACVKYPDATRVVGEPTGTAGKIDTVLCLAPTRFNLTDPGQLQAGDCVAVKGGGDQIMRVDCGLTPSPVKVVAVEQHSKIPVTDQACKQHPQARAAFAQSSLGGRVIVVCGNDVDPNSMDSVKLGDCASRDTMKKVDCADPTASARVLSVRTAYEKPKAPECPDDLGFYSVMTRANDKTDLVLIVCMGPVDLGDSRYAVVGDCISGNGRNSGSAADTHRIDCGDPKALYQVFDRHELPDDICPAGVAVSLTYTTGGGSGSTVCLRRK</sequence>
<reference evidence="3 4" key="1">
    <citation type="submission" date="2018-09" db="EMBL/GenBank/DDBJ databases">
        <title>Nocardia yunnanensis sp. nov., an actinomycete isolated from a soil sample.</title>
        <authorList>
            <person name="Zhang J."/>
        </authorList>
    </citation>
    <scope>NUCLEOTIDE SEQUENCE [LARGE SCALE GENOMIC DNA]</scope>
    <source>
        <strain evidence="3 4">CFHS0054</strain>
    </source>
</reference>
<keyword evidence="2" id="KW-1133">Transmembrane helix</keyword>
<evidence type="ECO:0000256" key="2">
    <source>
        <dbReference type="SAM" id="Phobius"/>
    </source>
</evidence>
<keyword evidence="2" id="KW-0812">Transmembrane</keyword>
<dbReference type="RefSeq" id="WP_120737534.1">
    <property type="nucleotide sequence ID" value="NZ_CP032568.1"/>
</dbReference>
<proteinExistence type="predicted"/>
<feature type="region of interest" description="Disordered" evidence="1">
    <location>
        <begin position="1"/>
        <end position="48"/>
    </location>
</feature>
<keyword evidence="4" id="KW-1185">Reference proteome</keyword>
<feature type="transmembrane region" description="Helical" evidence="2">
    <location>
        <begin position="54"/>
        <end position="77"/>
    </location>
</feature>
<keyword evidence="2" id="KW-0472">Membrane</keyword>
<accession>A0A386ZCA0</accession>
<evidence type="ECO:0000313" key="4">
    <source>
        <dbReference type="Proteomes" id="UP000267164"/>
    </source>
</evidence>
<name>A0A386ZCA0_9NOCA</name>
<protein>
    <submittedName>
        <fullName evidence="3">Uncharacterized protein</fullName>
    </submittedName>
</protein>